<organism evidence="3 4">
    <name type="scientific">Artemisia annua</name>
    <name type="common">Sweet wormwood</name>
    <dbReference type="NCBI Taxonomy" id="35608"/>
    <lineage>
        <taxon>Eukaryota</taxon>
        <taxon>Viridiplantae</taxon>
        <taxon>Streptophyta</taxon>
        <taxon>Embryophyta</taxon>
        <taxon>Tracheophyta</taxon>
        <taxon>Spermatophyta</taxon>
        <taxon>Magnoliopsida</taxon>
        <taxon>eudicotyledons</taxon>
        <taxon>Gunneridae</taxon>
        <taxon>Pentapetalae</taxon>
        <taxon>asterids</taxon>
        <taxon>campanulids</taxon>
        <taxon>Asterales</taxon>
        <taxon>Asteraceae</taxon>
        <taxon>Asteroideae</taxon>
        <taxon>Anthemideae</taxon>
        <taxon>Artemisiinae</taxon>
        <taxon>Artemisia</taxon>
    </lineage>
</organism>
<reference evidence="3 4" key="1">
    <citation type="journal article" date="2018" name="Mol. Plant">
        <title>The genome of Artemisia annua provides insight into the evolution of Asteraceae family and artemisinin biosynthesis.</title>
        <authorList>
            <person name="Shen Q."/>
            <person name="Zhang L."/>
            <person name="Liao Z."/>
            <person name="Wang S."/>
            <person name="Yan T."/>
            <person name="Shi P."/>
            <person name="Liu M."/>
            <person name="Fu X."/>
            <person name="Pan Q."/>
            <person name="Wang Y."/>
            <person name="Lv Z."/>
            <person name="Lu X."/>
            <person name="Zhang F."/>
            <person name="Jiang W."/>
            <person name="Ma Y."/>
            <person name="Chen M."/>
            <person name="Hao X."/>
            <person name="Li L."/>
            <person name="Tang Y."/>
            <person name="Lv G."/>
            <person name="Zhou Y."/>
            <person name="Sun X."/>
            <person name="Brodelius P.E."/>
            <person name="Rose J.K.C."/>
            <person name="Tang K."/>
        </authorList>
    </citation>
    <scope>NUCLEOTIDE SEQUENCE [LARGE SCALE GENOMIC DNA]</scope>
    <source>
        <strain evidence="4">cv. Huhao1</strain>
        <tissue evidence="3">Leaf</tissue>
    </source>
</reference>
<feature type="transmembrane region" description="Helical" evidence="2">
    <location>
        <begin position="146"/>
        <end position="167"/>
    </location>
</feature>
<dbReference type="GO" id="GO:0042910">
    <property type="term" value="F:xenobiotic transmembrane transporter activity"/>
    <property type="evidence" value="ECO:0007669"/>
    <property type="project" value="InterPro"/>
</dbReference>
<feature type="transmembrane region" description="Helical" evidence="2">
    <location>
        <begin position="17"/>
        <end position="36"/>
    </location>
</feature>
<feature type="transmembrane region" description="Helical" evidence="2">
    <location>
        <begin position="182"/>
        <end position="199"/>
    </location>
</feature>
<evidence type="ECO:0000256" key="2">
    <source>
        <dbReference type="SAM" id="Phobius"/>
    </source>
</evidence>
<protein>
    <submittedName>
        <fullName evidence="3">Multidrug and toxin extrusion protein 1</fullName>
    </submittedName>
</protein>
<proteinExistence type="inferred from homology"/>
<dbReference type="InterPro" id="IPR002528">
    <property type="entry name" value="MATE_fam"/>
</dbReference>
<accession>A0A2U1LRZ4</accession>
<evidence type="ECO:0000313" key="4">
    <source>
        <dbReference type="Proteomes" id="UP000245207"/>
    </source>
</evidence>
<dbReference type="OrthoDB" id="2126698at2759"/>
<keyword evidence="4" id="KW-1185">Reference proteome</keyword>
<keyword evidence="2" id="KW-1133">Transmembrane helix</keyword>
<feature type="transmembrane region" description="Helical" evidence="2">
    <location>
        <begin position="220"/>
        <end position="241"/>
    </location>
</feature>
<sequence>MDFDKTLGFSEPSPCDWIIGPFGLLLCFIQPIKIYLKAKEVTRPIIIGSVLALLTHVAINGLVLWFEFGIKGAALAVVVTDIVYLLTLLVYMHTTCDISIRTFDFVECFAELTPILSLAIPSCCSAVSARVGRELGSNLPKKAKKVSFIAVSCAFIIGFIAVAFTTMTRKSWGSIFTKDKTIILLITTVMPVLGVCEIANCPQTTISGMLSGCARPNLGAWIYFGAFYVIGLPMAGFMGFAKGMGLLGLWYGLLVAQWACFILMLISLLKTDWEKEADRAQELVN</sequence>
<keyword evidence="2" id="KW-0812">Transmembrane</keyword>
<dbReference type="Proteomes" id="UP000245207">
    <property type="component" value="Unassembled WGS sequence"/>
</dbReference>
<dbReference type="PANTHER" id="PTHR11206">
    <property type="entry name" value="MULTIDRUG RESISTANCE PROTEIN"/>
    <property type="match status" value="1"/>
</dbReference>
<dbReference type="GO" id="GO:0016020">
    <property type="term" value="C:membrane"/>
    <property type="evidence" value="ECO:0007669"/>
    <property type="project" value="InterPro"/>
</dbReference>
<feature type="transmembrane region" description="Helical" evidence="2">
    <location>
        <begin position="72"/>
        <end position="91"/>
    </location>
</feature>
<evidence type="ECO:0000313" key="3">
    <source>
        <dbReference type="EMBL" id="PWA51765.1"/>
    </source>
</evidence>
<feature type="transmembrane region" description="Helical" evidence="2">
    <location>
        <begin position="247"/>
        <end position="269"/>
    </location>
</feature>
<dbReference type="STRING" id="35608.A0A2U1LRZ4"/>
<evidence type="ECO:0000256" key="1">
    <source>
        <dbReference type="ARBA" id="ARBA00010199"/>
    </source>
</evidence>
<dbReference type="AlphaFoldDB" id="A0A2U1LRZ4"/>
<feature type="transmembrane region" description="Helical" evidence="2">
    <location>
        <begin position="45"/>
        <end position="66"/>
    </location>
</feature>
<gene>
    <name evidence="3" type="ORF">CTI12_AA456550</name>
</gene>
<name>A0A2U1LRZ4_ARTAN</name>
<keyword evidence="2" id="KW-0472">Membrane</keyword>
<dbReference type="Pfam" id="PF01554">
    <property type="entry name" value="MatE"/>
    <property type="match status" value="1"/>
</dbReference>
<comment type="similarity">
    <text evidence="1">Belongs to the multi antimicrobial extrusion (MATE) (TC 2.A.66.1) family.</text>
</comment>
<dbReference type="GO" id="GO:0015297">
    <property type="term" value="F:antiporter activity"/>
    <property type="evidence" value="ECO:0007669"/>
    <property type="project" value="InterPro"/>
</dbReference>
<dbReference type="EMBL" id="PKPP01008035">
    <property type="protein sequence ID" value="PWA51765.1"/>
    <property type="molecule type" value="Genomic_DNA"/>
</dbReference>
<comment type="caution">
    <text evidence="3">The sequence shown here is derived from an EMBL/GenBank/DDBJ whole genome shotgun (WGS) entry which is preliminary data.</text>
</comment>